<sequence length="165" mass="18505">MVSALQDLCKQGCLRSALMSFSYVFHDENDGLASGIIYSGFDATTDSTIDHQLFDHDKNLDNWDHHADILLPCVLFLIMFGKQCLSSTLYSDRTHRASDQNSAWTRQHSCISPDRCEICDNLTVDEGHQSVSEIFMNSHGHLTTSSPQFHGLLYHQIPCTLPSLA</sequence>
<gene>
    <name evidence="1" type="ORF">LACBIDRAFT_304669</name>
</gene>
<protein>
    <submittedName>
        <fullName evidence="1">Predicted protein</fullName>
    </submittedName>
</protein>
<organism evidence="2">
    <name type="scientific">Laccaria bicolor (strain S238N-H82 / ATCC MYA-4686)</name>
    <name type="common">Bicoloured deceiver</name>
    <name type="synonym">Laccaria laccata var. bicolor</name>
    <dbReference type="NCBI Taxonomy" id="486041"/>
    <lineage>
        <taxon>Eukaryota</taxon>
        <taxon>Fungi</taxon>
        <taxon>Dikarya</taxon>
        <taxon>Basidiomycota</taxon>
        <taxon>Agaricomycotina</taxon>
        <taxon>Agaricomycetes</taxon>
        <taxon>Agaricomycetidae</taxon>
        <taxon>Agaricales</taxon>
        <taxon>Agaricineae</taxon>
        <taxon>Hydnangiaceae</taxon>
        <taxon>Laccaria</taxon>
    </lineage>
</organism>
<dbReference type="InParanoid" id="B0DM43"/>
<name>B0DM43_LACBS</name>
<dbReference type="EMBL" id="DS547118">
    <property type="protein sequence ID" value="EDR04407.1"/>
    <property type="molecule type" value="Genomic_DNA"/>
</dbReference>
<dbReference type="OrthoDB" id="3063186at2759"/>
<accession>B0DM43</accession>
<proteinExistence type="predicted"/>
<dbReference type="AlphaFoldDB" id="B0DM43"/>
<evidence type="ECO:0000313" key="1">
    <source>
        <dbReference type="EMBL" id="EDR04407.1"/>
    </source>
</evidence>
<dbReference type="RefSeq" id="XP_001884926.1">
    <property type="nucleotide sequence ID" value="XM_001884891.1"/>
</dbReference>
<dbReference type="HOGENOM" id="CLU_1611054_0_0_1"/>
<dbReference type="Proteomes" id="UP000001194">
    <property type="component" value="Unassembled WGS sequence"/>
</dbReference>
<dbReference type="GeneID" id="6080650"/>
<evidence type="ECO:0000313" key="2">
    <source>
        <dbReference type="Proteomes" id="UP000001194"/>
    </source>
</evidence>
<dbReference type="KEGG" id="lbc:LACBIDRAFT_304669"/>
<reference evidence="1 2" key="1">
    <citation type="journal article" date="2008" name="Nature">
        <title>The genome of Laccaria bicolor provides insights into mycorrhizal symbiosis.</title>
        <authorList>
            <person name="Martin F."/>
            <person name="Aerts A."/>
            <person name="Ahren D."/>
            <person name="Brun A."/>
            <person name="Danchin E.G.J."/>
            <person name="Duchaussoy F."/>
            <person name="Gibon J."/>
            <person name="Kohler A."/>
            <person name="Lindquist E."/>
            <person name="Pereda V."/>
            <person name="Salamov A."/>
            <person name="Shapiro H.J."/>
            <person name="Wuyts J."/>
            <person name="Blaudez D."/>
            <person name="Buee M."/>
            <person name="Brokstein P."/>
            <person name="Canbaeck B."/>
            <person name="Cohen D."/>
            <person name="Courty P.E."/>
            <person name="Coutinho P.M."/>
            <person name="Delaruelle C."/>
            <person name="Detter J.C."/>
            <person name="Deveau A."/>
            <person name="DiFazio S."/>
            <person name="Duplessis S."/>
            <person name="Fraissinet-Tachet L."/>
            <person name="Lucic E."/>
            <person name="Frey-Klett P."/>
            <person name="Fourrey C."/>
            <person name="Feussner I."/>
            <person name="Gay G."/>
            <person name="Grimwood J."/>
            <person name="Hoegger P.J."/>
            <person name="Jain P."/>
            <person name="Kilaru S."/>
            <person name="Labbe J."/>
            <person name="Lin Y.C."/>
            <person name="Legue V."/>
            <person name="Le Tacon F."/>
            <person name="Marmeisse R."/>
            <person name="Melayah D."/>
            <person name="Montanini B."/>
            <person name="Muratet M."/>
            <person name="Nehls U."/>
            <person name="Niculita-Hirzel H."/>
            <person name="Oudot-Le Secq M.P."/>
            <person name="Peter M."/>
            <person name="Quesneville H."/>
            <person name="Rajashekar B."/>
            <person name="Reich M."/>
            <person name="Rouhier N."/>
            <person name="Schmutz J."/>
            <person name="Yin T."/>
            <person name="Chalot M."/>
            <person name="Henrissat B."/>
            <person name="Kuees U."/>
            <person name="Lucas S."/>
            <person name="Van de Peer Y."/>
            <person name="Podila G.K."/>
            <person name="Polle A."/>
            <person name="Pukkila P.J."/>
            <person name="Richardson P.M."/>
            <person name="Rouze P."/>
            <person name="Sanders I.R."/>
            <person name="Stajich J.E."/>
            <person name="Tunlid A."/>
            <person name="Tuskan G."/>
            <person name="Grigoriev I.V."/>
        </authorList>
    </citation>
    <scope>NUCLEOTIDE SEQUENCE [LARGE SCALE GENOMIC DNA]</scope>
    <source>
        <strain evidence="2">S238N-H82 / ATCC MYA-4686</strain>
    </source>
</reference>
<keyword evidence="2" id="KW-1185">Reference proteome</keyword>